<dbReference type="InterPro" id="IPR002048">
    <property type="entry name" value="EF_hand_dom"/>
</dbReference>
<keyword evidence="3" id="KW-1185">Reference proteome</keyword>
<dbReference type="SUPFAM" id="SSF47473">
    <property type="entry name" value="EF-hand"/>
    <property type="match status" value="1"/>
</dbReference>
<dbReference type="InterPro" id="IPR011992">
    <property type="entry name" value="EF-hand-dom_pair"/>
</dbReference>
<organism evidence="2 3">
    <name type="scientific">Prorocentrum cordatum</name>
    <dbReference type="NCBI Taxonomy" id="2364126"/>
    <lineage>
        <taxon>Eukaryota</taxon>
        <taxon>Sar</taxon>
        <taxon>Alveolata</taxon>
        <taxon>Dinophyceae</taxon>
        <taxon>Prorocentrales</taxon>
        <taxon>Prorocentraceae</taxon>
        <taxon>Prorocentrum</taxon>
    </lineage>
</organism>
<reference evidence="2" key="1">
    <citation type="submission" date="2023-10" db="EMBL/GenBank/DDBJ databases">
        <authorList>
            <person name="Chen Y."/>
            <person name="Shah S."/>
            <person name="Dougan E. K."/>
            <person name="Thang M."/>
            <person name="Chan C."/>
        </authorList>
    </citation>
    <scope>NUCLEOTIDE SEQUENCE [LARGE SCALE GENOMIC DNA]</scope>
</reference>
<feature type="non-terminal residue" evidence="2">
    <location>
        <position position="1"/>
    </location>
</feature>
<sequence>AGGPEWRREWPEDKKRWCCSHTAIPFEELDLDKDGSVVAAELVAAAATRDVAATMQQLDLDADGAVTQEEFVWPGCDAPAEAFDCGGPRCP</sequence>
<accession>A0ABN9PKY9</accession>
<dbReference type="Gene3D" id="1.10.238.10">
    <property type="entry name" value="EF-hand"/>
    <property type="match status" value="1"/>
</dbReference>
<feature type="domain" description="EF-hand" evidence="1">
    <location>
        <begin position="53"/>
        <end position="71"/>
    </location>
</feature>
<gene>
    <name evidence="2" type="ORF">PCOR1329_LOCUS2839</name>
</gene>
<dbReference type="Pfam" id="PF13202">
    <property type="entry name" value="EF-hand_5"/>
    <property type="match status" value="2"/>
</dbReference>
<evidence type="ECO:0000313" key="3">
    <source>
        <dbReference type="Proteomes" id="UP001189429"/>
    </source>
</evidence>
<dbReference type="EMBL" id="CAUYUJ010000720">
    <property type="protein sequence ID" value="CAK0792180.1"/>
    <property type="molecule type" value="Genomic_DNA"/>
</dbReference>
<evidence type="ECO:0000313" key="2">
    <source>
        <dbReference type="EMBL" id="CAK0792180.1"/>
    </source>
</evidence>
<comment type="caution">
    <text evidence="2">The sequence shown here is derived from an EMBL/GenBank/DDBJ whole genome shotgun (WGS) entry which is preliminary data.</text>
</comment>
<dbReference type="Proteomes" id="UP001189429">
    <property type="component" value="Unassembled WGS sequence"/>
</dbReference>
<protein>
    <recommendedName>
        <fullName evidence="1">EF-hand domain-containing protein</fullName>
    </recommendedName>
</protein>
<evidence type="ECO:0000259" key="1">
    <source>
        <dbReference type="Pfam" id="PF13202"/>
    </source>
</evidence>
<name>A0ABN9PKY9_9DINO</name>
<proteinExistence type="predicted"/>
<feature type="domain" description="EF-hand" evidence="1">
    <location>
        <begin position="26"/>
        <end position="37"/>
    </location>
</feature>